<organism evidence="1 2">
    <name type="scientific">Cirrhinus mrigala</name>
    <name type="common">Mrigala</name>
    <dbReference type="NCBI Taxonomy" id="683832"/>
    <lineage>
        <taxon>Eukaryota</taxon>
        <taxon>Metazoa</taxon>
        <taxon>Chordata</taxon>
        <taxon>Craniata</taxon>
        <taxon>Vertebrata</taxon>
        <taxon>Euteleostomi</taxon>
        <taxon>Actinopterygii</taxon>
        <taxon>Neopterygii</taxon>
        <taxon>Teleostei</taxon>
        <taxon>Ostariophysi</taxon>
        <taxon>Cypriniformes</taxon>
        <taxon>Cyprinidae</taxon>
        <taxon>Labeoninae</taxon>
        <taxon>Labeonini</taxon>
        <taxon>Cirrhinus</taxon>
    </lineage>
</organism>
<dbReference type="EMBL" id="JAMKFB020000006">
    <property type="protein sequence ID" value="KAL0191110.1"/>
    <property type="molecule type" value="Genomic_DNA"/>
</dbReference>
<reference evidence="1 2" key="1">
    <citation type="submission" date="2024-05" db="EMBL/GenBank/DDBJ databases">
        <title>Genome sequencing and assembly of Indian major carp, Cirrhinus mrigala (Hamilton, 1822).</title>
        <authorList>
            <person name="Mohindra V."/>
            <person name="Chowdhury L.M."/>
            <person name="Lal K."/>
            <person name="Jena J.K."/>
        </authorList>
    </citation>
    <scope>NUCLEOTIDE SEQUENCE [LARGE SCALE GENOMIC DNA]</scope>
    <source>
        <strain evidence="1">CM1030</strain>
        <tissue evidence="1">Blood</tissue>
    </source>
</reference>
<dbReference type="AlphaFoldDB" id="A0ABD0QZB7"/>
<dbReference type="Proteomes" id="UP001529510">
    <property type="component" value="Unassembled WGS sequence"/>
</dbReference>
<gene>
    <name evidence="1" type="ORF">M9458_013808</name>
</gene>
<proteinExistence type="predicted"/>
<evidence type="ECO:0000313" key="2">
    <source>
        <dbReference type="Proteomes" id="UP001529510"/>
    </source>
</evidence>
<name>A0ABD0QZB7_CIRMR</name>
<accession>A0ABD0QZB7</accession>
<feature type="non-terminal residue" evidence="1">
    <location>
        <position position="1"/>
    </location>
</feature>
<evidence type="ECO:0000313" key="1">
    <source>
        <dbReference type="EMBL" id="KAL0191110.1"/>
    </source>
</evidence>
<keyword evidence="2" id="KW-1185">Reference proteome</keyword>
<comment type="caution">
    <text evidence="1">The sequence shown here is derived from an EMBL/GenBank/DDBJ whole genome shotgun (WGS) entry which is preliminary data.</text>
</comment>
<sequence length="58" mass="5733">RGEVAAAAAAVGVDDGGNGDGIAVVAPTVSAFGSAYCARVRLSVAFWDGCSWPSPPPR</sequence>
<protein>
    <submittedName>
        <fullName evidence="1">Uncharacterized protein</fullName>
    </submittedName>
</protein>
<feature type="non-terminal residue" evidence="1">
    <location>
        <position position="58"/>
    </location>
</feature>